<dbReference type="PANTHER" id="PTHR24356:SF414">
    <property type="entry name" value="NON-SPECIFIC SERINE_THREONINE PROTEIN KINASE"/>
    <property type="match status" value="1"/>
</dbReference>
<organism evidence="10">
    <name type="scientific">Trepomonas sp. PC1</name>
    <dbReference type="NCBI Taxonomy" id="1076344"/>
    <lineage>
        <taxon>Eukaryota</taxon>
        <taxon>Metamonada</taxon>
        <taxon>Diplomonadida</taxon>
        <taxon>Hexamitidae</taxon>
        <taxon>Hexamitinae</taxon>
        <taxon>Trepomonas</taxon>
    </lineage>
</organism>
<feature type="domain" description="Protein kinase" evidence="9">
    <location>
        <begin position="1"/>
        <end position="110"/>
    </location>
</feature>
<keyword evidence="3" id="KW-0808">Transferase</keyword>
<keyword evidence="4" id="KW-0547">Nucleotide-binding</keyword>
<evidence type="ECO:0000256" key="7">
    <source>
        <dbReference type="ARBA" id="ARBA00047899"/>
    </source>
</evidence>
<gene>
    <name evidence="10" type="ORF">TPC1_17878</name>
</gene>
<dbReference type="GO" id="GO:0035556">
    <property type="term" value="P:intracellular signal transduction"/>
    <property type="evidence" value="ECO:0007669"/>
    <property type="project" value="TreeGrafter"/>
</dbReference>
<evidence type="ECO:0000256" key="1">
    <source>
        <dbReference type="ARBA" id="ARBA00012513"/>
    </source>
</evidence>
<feature type="non-terminal residue" evidence="10">
    <location>
        <position position="180"/>
    </location>
</feature>
<dbReference type="Gene3D" id="1.10.510.10">
    <property type="entry name" value="Transferase(Phosphotransferase) domain 1"/>
    <property type="match status" value="1"/>
</dbReference>
<comment type="catalytic activity">
    <reaction evidence="7">
        <text>L-threonyl-[protein] + ATP = O-phospho-L-threonyl-[protein] + ADP + H(+)</text>
        <dbReference type="Rhea" id="RHEA:46608"/>
        <dbReference type="Rhea" id="RHEA-COMP:11060"/>
        <dbReference type="Rhea" id="RHEA-COMP:11605"/>
        <dbReference type="ChEBI" id="CHEBI:15378"/>
        <dbReference type="ChEBI" id="CHEBI:30013"/>
        <dbReference type="ChEBI" id="CHEBI:30616"/>
        <dbReference type="ChEBI" id="CHEBI:61977"/>
        <dbReference type="ChEBI" id="CHEBI:456216"/>
        <dbReference type="EC" id="2.7.11.1"/>
    </reaction>
</comment>
<dbReference type="PROSITE" id="PS50011">
    <property type="entry name" value="PROTEIN_KINASE_DOM"/>
    <property type="match status" value="1"/>
</dbReference>
<accession>A0A146K1H0</accession>
<name>A0A146K1H0_9EUKA</name>
<comment type="catalytic activity">
    <reaction evidence="8">
        <text>L-seryl-[protein] + ATP = O-phospho-L-seryl-[protein] + ADP + H(+)</text>
        <dbReference type="Rhea" id="RHEA:17989"/>
        <dbReference type="Rhea" id="RHEA-COMP:9863"/>
        <dbReference type="Rhea" id="RHEA-COMP:11604"/>
        <dbReference type="ChEBI" id="CHEBI:15378"/>
        <dbReference type="ChEBI" id="CHEBI:29999"/>
        <dbReference type="ChEBI" id="CHEBI:30616"/>
        <dbReference type="ChEBI" id="CHEBI:83421"/>
        <dbReference type="ChEBI" id="CHEBI:456216"/>
        <dbReference type="EC" id="2.7.11.1"/>
    </reaction>
</comment>
<protein>
    <recommendedName>
        <fullName evidence="1">non-specific serine/threonine protein kinase</fullName>
        <ecNumber evidence="1">2.7.11.1</ecNumber>
    </recommendedName>
</protein>
<dbReference type="InterPro" id="IPR050236">
    <property type="entry name" value="Ser_Thr_kinase_AGC"/>
</dbReference>
<feature type="non-terminal residue" evidence="10">
    <location>
        <position position="1"/>
    </location>
</feature>
<reference evidence="10" key="1">
    <citation type="submission" date="2015-07" db="EMBL/GenBank/DDBJ databases">
        <title>Adaptation to a free-living lifestyle via gene acquisitions in the diplomonad Trepomonas sp. PC1.</title>
        <authorList>
            <person name="Xu F."/>
            <person name="Jerlstrom-Hultqvist J."/>
            <person name="Kolisko M."/>
            <person name="Simpson A.G.B."/>
            <person name="Roger A.J."/>
            <person name="Svard S.G."/>
            <person name="Andersson J.O."/>
        </authorList>
    </citation>
    <scope>NUCLEOTIDE SEQUENCE</scope>
    <source>
        <strain evidence="10">PC1</strain>
    </source>
</reference>
<proteinExistence type="predicted"/>
<keyword evidence="6" id="KW-0067">ATP-binding</keyword>
<dbReference type="GO" id="GO:0004674">
    <property type="term" value="F:protein serine/threonine kinase activity"/>
    <property type="evidence" value="ECO:0007669"/>
    <property type="project" value="UniProtKB-KW"/>
</dbReference>
<evidence type="ECO:0000313" key="10">
    <source>
        <dbReference type="EMBL" id="JAP90732.1"/>
    </source>
</evidence>
<evidence type="ECO:0000256" key="3">
    <source>
        <dbReference type="ARBA" id="ARBA00022679"/>
    </source>
</evidence>
<dbReference type="InterPro" id="IPR000719">
    <property type="entry name" value="Prot_kinase_dom"/>
</dbReference>
<dbReference type="GO" id="GO:0005524">
    <property type="term" value="F:ATP binding"/>
    <property type="evidence" value="ECO:0007669"/>
    <property type="project" value="UniProtKB-KW"/>
</dbReference>
<evidence type="ECO:0000256" key="2">
    <source>
        <dbReference type="ARBA" id="ARBA00022527"/>
    </source>
</evidence>
<dbReference type="EMBL" id="GDID01005874">
    <property type="protein sequence ID" value="JAP90732.1"/>
    <property type="molecule type" value="Transcribed_RNA"/>
</dbReference>
<keyword evidence="2" id="KW-0723">Serine/threonine-protein kinase</keyword>
<evidence type="ECO:0000256" key="5">
    <source>
        <dbReference type="ARBA" id="ARBA00022777"/>
    </source>
</evidence>
<evidence type="ECO:0000256" key="4">
    <source>
        <dbReference type="ARBA" id="ARBA00022741"/>
    </source>
</evidence>
<dbReference type="AlphaFoldDB" id="A0A146K1H0"/>
<dbReference type="InterPro" id="IPR011009">
    <property type="entry name" value="Kinase-like_dom_sf"/>
</dbReference>
<dbReference type="SUPFAM" id="SSF56112">
    <property type="entry name" value="Protein kinase-like (PK-like)"/>
    <property type="match status" value="1"/>
</dbReference>
<dbReference type="PANTHER" id="PTHR24356">
    <property type="entry name" value="SERINE/THREONINE-PROTEIN KINASE"/>
    <property type="match status" value="1"/>
</dbReference>
<evidence type="ECO:0000259" key="9">
    <source>
        <dbReference type="PROSITE" id="PS50011"/>
    </source>
</evidence>
<keyword evidence="5" id="KW-0418">Kinase</keyword>
<sequence length="180" mass="20924">PERFLPPDQAVQKVNDYFSAGVCLYAVLFSCLPFKFGSAAEYLEDVFLKVGNPNRLFNQCYLQTKFYLSLNDKEKQQHKLYVDLIQNLLKTDPKERIQDFKTQIKDHELFTNIDWTSILYEDILLECTQRQTHQTQVESPQNIIEIVNQALQSEIKCEFEAGNDVQNSNLANDQMSETDS</sequence>
<evidence type="ECO:0000256" key="6">
    <source>
        <dbReference type="ARBA" id="ARBA00022840"/>
    </source>
</evidence>
<dbReference type="EC" id="2.7.11.1" evidence="1"/>
<evidence type="ECO:0000256" key="8">
    <source>
        <dbReference type="ARBA" id="ARBA00048679"/>
    </source>
</evidence>